<accession>A0A6P1YBB2</accession>
<proteinExistence type="predicted"/>
<organism evidence="1 2">
    <name type="scientific">Caloranaerobacter azorensis</name>
    <dbReference type="NCBI Taxonomy" id="116090"/>
    <lineage>
        <taxon>Bacteria</taxon>
        <taxon>Bacillati</taxon>
        <taxon>Bacillota</taxon>
        <taxon>Tissierellia</taxon>
        <taxon>Tissierellales</taxon>
        <taxon>Thermohalobacteraceae</taxon>
        <taxon>Caloranaerobacter</taxon>
    </lineage>
</organism>
<evidence type="ECO:0000313" key="1">
    <source>
        <dbReference type="EMBL" id="QIB26471.1"/>
    </source>
</evidence>
<reference evidence="1 2" key="1">
    <citation type="submission" date="2020-02" db="EMBL/GenBank/DDBJ databases">
        <title>Thermophilic hydrogen producing bacteria, Caloranaerobacter azorensis.</title>
        <authorList>
            <person name="Baek K."/>
        </authorList>
    </citation>
    <scope>NUCLEOTIDE SEQUENCE [LARGE SCALE GENOMIC DNA]</scope>
    <source>
        <strain evidence="1 2">T3-1</strain>
    </source>
</reference>
<sequence>MLKFAKILSHQVLNRIRKLKAKGKSKYIFFRLNPVKKILISSLVSKKRNTLAACATIKNVVNA</sequence>
<protein>
    <recommendedName>
        <fullName evidence="3">Transposase</fullName>
    </recommendedName>
</protein>
<dbReference type="Proteomes" id="UP000464452">
    <property type="component" value="Chromosome"/>
</dbReference>
<dbReference type="EMBL" id="CP048617">
    <property type="protein sequence ID" value="QIB26471.1"/>
    <property type="molecule type" value="Genomic_DNA"/>
</dbReference>
<evidence type="ECO:0008006" key="3">
    <source>
        <dbReference type="Google" id="ProtNLM"/>
    </source>
</evidence>
<gene>
    <name evidence="1" type="ORF">G3A45_03580</name>
</gene>
<dbReference type="AlphaFoldDB" id="A0A6P1YBB2"/>
<name>A0A6P1YBB2_9FIRM</name>
<evidence type="ECO:0000313" key="2">
    <source>
        <dbReference type="Proteomes" id="UP000464452"/>
    </source>
</evidence>
<dbReference type="KEGG" id="cazo:G3A45_03580"/>
<dbReference type="RefSeq" id="WP_163234535.1">
    <property type="nucleotide sequence ID" value="NZ_CP048617.1"/>
</dbReference>